<dbReference type="InterPro" id="IPR010982">
    <property type="entry name" value="Lambda_DNA-bd_dom_sf"/>
</dbReference>
<accession>C4GEM0</accession>
<evidence type="ECO:0000313" key="6">
    <source>
        <dbReference type="Proteomes" id="UP000003009"/>
    </source>
</evidence>
<comment type="caution">
    <text evidence="5">The sequence shown here is derived from an EMBL/GenBank/DDBJ whole genome shotgun (WGS) entry which is preliminary data.</text>
</comment>
<evidence type="ECO:0000259" key="4">
    <source>
        <dbReference type="PROSITE" id="PS50943"/>
    </source>
</evidence>
<dbReference type="RefSeq" id="WP_003793255.1">
    <property type="nucleotide sequence ID" value="NZ_GG665871.1"/>
</dbReference>
<organism evidence="5 6">
    <name type="scientific">Kingella oralis ATCC 51147</name>
    <dbReference type="NCBI Taxonomy" id="629741"/>
    <lineage>
        <taxon>Bacteria</taxon>
        <taxon>Pseudomonadati</taxon>
        <taxon>Pseudomonadota</taxon>
        <taxon>Betaproteobacteria</taxon>
        <taxon>Neisseriales</taxon>
        <taxon>Neisseriaceae</taxon>
        <taxon>Kingella</taxon>
    </lineage>
</organism>
<dbReference type="SMART" id="SM00530">
    <property type="entry name" value="HTH_XRE"/>
    <property type="match status" value="1"/>
</dbReference>
<reference evidence="5" key="1">
    <citation type="submission" date="2009-04" db="EMBL/GenBank/DDBJ databases">
        <authorList>
            <person name="Weinstock G."/>
            <person name="Sodergren E."/>
            <person name="Clifton S."/>
            <person name="Fulton L."/>
            <person name="Fulton B."/>
            <person name="Courtney L."/>
            <person name="Fronick C."/>
            <person name="Harrison M."/>
            <person name="Strong C."/>
            <person name="Farmer C."/>
            <person name="Delahaunty K."/>
            <person name="Markovic C."/>
            <person name="Hall O."/>
            <person name="Minx P."/>
            <person name="Tomlinson C."/>
            <person name="Mitreva M."/>
            <person name="Nelson J."/>
            <person name="Hou S."/>
            <person name="Wollam A."/>
            <person name="Pepin K.H."/>
            <person name="Johnson M."/>
            <person name="Bhonagiri V."/>
            <person name="Nash W.E."/>
            <person name="Warren W."/>
            <person name="Chinwalla A."/>
            <person name="Mardis E.R."/>
            <person name="Wilson R.K."/>
        </authorList>
    </citation>
    <scope>NUCLEOTIDE SEQUENCE [LARGE SCALE GENOMIC DNA]</scope>
    <source>
        <strain evidence="5">ATCC 51147</strain>
    </source>
</reference>
<keyword evidence="2 5" id="KW-0238">DNA-binding</keyword>
<dbReference type="STRING" id="629741.GCWU000324_00107"/>
<dbReference type="GO" id="GO:0003700">
    <property type="term" value="F:DNA-binding transcription factor activity"/>
    <property type="evidence" value="ECO:0007669"/>
    <property type="project" value="TreeGrafter"/>
</dbReference>
<keyword evidence="1" id="KW-0805">Transcription regulation</keyword>
<dbReference type="InterPro" id="IPR050807">
    <property type="entry name" value="TransReg_Diox_bact_type"/>
</dbReference>
<feature type="domain" description="HTH cro/C1-type" evidence="4">
    <location>
        <begin position="25"/>
        <end position="79"/>
    </location>
</feature>
<evidence type="ECO:0000256" key="2">
    <source>
        <dbReference type="ARBA" id="ARBA00023125"/>
    </source>
</evidence>
<dbReference type="GeneID" id="84905412"/>
<keyword evidence="3" id="KW-0804">Transcription</keyword>
<keyword evidence="6" id="KW-1185">Reference proteome</keyword>
<dbReference type="InterPro" id="IPR001387">
    <property type="entry name" value="Cro/C1-type_HTH"/>
</dbReference>
<dbReference type="GO" id="GO:0003677">
    <property type="term" value="F:DNA binding"/>
    <property type="evidence" value="ECO:0007669"/>
    <property type="project" value="UniProtKB-KW"/>
</dbReference>
<sequence>MYKTPTTSIGNTNQQGSLMKVHEKIRKIRELKNFSQENMAEQLQMSVNGYAKIERGEVGLQMDKLEKIADVLGMDVVDLLSVDKSLVFLNMENSTNSTNYYAAQEQYVIEIEKLKQQNSYIQAMLIEKEKLIAWQKQQLDALTELLKTVGKE</sequence>
<dbReference type="GO" id="GO:0005829">
    <property type="term" value="C:cytosol"/>
    <property type="evidence" value="ECO:0007669"/>
    <property type="project" value="TreeGrafter"/>
</dbReference>
<name>C4GEM0_9NEIS</name>
<evidence type="ECO:0000256" key="3">
    <source>
        <dbReference type="ARBA" id="ARBA00023163"/>
    </source>
</evidence>
<dbReference type="HOGENOM" id="CLU_066192_15_0_4"/>
<dbReference type="PROSITE" id="PS50943">
    <property type="entry name" value="HTH_CROC1"/>
    <property type="match status" value="1"/>
</dbReference>
<dbReference type="Proteomes" id="UP000003009">
    <property type="component" value="Unassembled WGS sequence"/>
</dbReference>
<dbReference type="Pfam" id="PF01381">
    <property type="entry name" value="HTH_3"/>
    <property type="match status" value="1"/>
</dbReference>
<proteinExistence type="predicted"/>
<gene>
    <name evidence="5" type="ORF">GCWU000324_00107</name>
</gene>
<dbReference type="EMBL" id="ACJW02000001">
    <property type="protein sequence ID" value="EEP69630.1"/>
    <property type="molecule type" value="Genomic_DNA"/>
</dbReference>
<evidence type="ECO:0000313" key="5">
    <source>
        <dbReference type="EMBL" id="EEP69630.1"/>
    </source>
</evidence>
<dbReference type="SUPFAM" id="SSF47413">
    <property type="entry name" value="lambda repressor-like DNA-binding domains"/>
    <property type="match status" value="1"/>
</dbReference>
<dbReference type="PANTHER" id="PTHR46797:SF23">
    <property type="entry name" value="HTH-TYPE TRANSCRIPTIONAL REGULATOR SUTR"/>
    <property type="match status" value="1"/>
</dbReference>
<evidence type="ECO:0000256" key="1">
    <source>
        <dbReference type="ARBA" id="ARBA00023015"/>
    </source>
</evidence>
<dbReference type="CDD" id="cd00093">
    <property type="entry name" value="HTH_XRE"/>
    <property type="match status" value="1"/>
</dbReference>
<dbReference type="AlphaFoldDB" id="C4GEM0"/>
<protein>
    <submittedName>
        <fullName evidence="5">DNA-binding helix-turn-helix protein</fullName>
    </submittedName>
</protein>
<dbReference type="Gene3D" id="1.10.260.40">
    <property type="entry name" value="lambda repressor-like DNA-binding domains"/>
    <property type="match status" value="1"/>
</dbReference>
<dbReference type="PANTHER" id="PTHR46797">
    <property type="entry name" value="HTH-TYPE TRANSCRIPTIONAL REGULATOR"/>
    <property type="match status" value="1"/>
</dbReference>